<dbReference type="Proteomes" id="UP000315471">
    <property type="component" value="Unassembled WGS sequence"/>
</dbReference>
<sequence length="72" mass="7754">MLTCESLRWMFVEMLPRGSRFCLGTPAWEPLPGNPCLGTRSMAGRRLQSVSWGTGASLGVHSQAGVGGDAWM</sequence>
<dbReference type="EMBL" id="SJPY01000008">
    <property type="protein sequence ID" value="TWU36701.1"/>
    <property type="molecule type" value="Genomic_DNA"/>
</dbReference>
<evidence type="ECO:0000313" key="1">
    <source>
        <dbReference type="EMBL" id="TWU36701.1"/>
    </source>
</evidence>
<name>A0A5C6DM27_9BACT</name>
<keyword evidence="2" id="KW-1185">Reference proteome</keyword>
<comment type="caution">
    <text evidence="1">The sequence shown here is derived from an EMBL/GenBank/DDBJ whole genome shotgun (WGS) entry which is preliminary data.</text>
</comment>
<reference evidence="1 2" key="1">
    <citation type="submission" date="2019-02" db="EMBL/GenBank/DDBJ databases">
        <title>Deep-cultivation of Planctomycetes and their phenomic and genomic characterization uncovers novel biology.</title>
        <authorList>
            <person name="Wiegand S."/>
            <person name="Jogler M."/>
            <person name="Boedeker C."/>
            <person name="Pinto D."/>
            <person name="Vollmers J."/>
            <person name="Rivas-Marin E."/>
            <person name="Kohn T."/>
            <person name="Peeters S.H."/>
            <person name="Heuer A."/>
            <person name="Rast P."/>
            <person name="Oberbeckmann S."/>
            <person name="Bunk B."/>
            <person name="Jeske O."/>
            <person name="Meyerdierks A."/>
            <person name="Storesund J.E."/>
            <person name="Kallscheuer N."/>
            <person name="Luecker S."/>
            <person name="Lage O.M."/>
            <person name="Pohl T."/>
            <person name="Merkel B.J."/>
            <person name="Hornburger P."/>
            <person name="Mueller R.-W."/>
            <person name="Bruemmer F."/>
            <person name="Labrenz M."/>
            <person name="Spormann A.M."/>
            <person name="Op Den Camp H."/>
            <person name="Overmann J."/>
            <person name="Amann R."/>
            <person name="Jetten M.S.M."/>
            <person name="Mascher T."/>
            <person name="Medema M.H."/>
            <person name="Devos D.P."/>
            <person name="Kaster A.-K."/>
            <person name="Ovreas L."/>
            <person name="Rohde M."/>
            <person name="Galperin M.Y."/>
            <person name="Jogler C."/>
        </authorList>
    </citation>
    <scope>NUCLEOTIDE SEQUENCE [LARGE SCALE GENOMIC DNA]</scope>
    <source>
        <strain evidence="1 2">Q31b</strain>
    </source>
</reference>
<evidence type="ECO:0000313" key="2">
    <source>
        <dbReference type="Proteomes" id="UP000315471"/>
    </source>
</evidence>
<organism evidence="1 2">
    <name type="scientific">Novipirellula aureliae</name>
    <dbReference type="NCBI Taxonomy" id="2527966"/>
    <lineage>
        <taxon>Bacteria</taxon>
        <taxon>Pseudomonadati</taxon>
        <taxon>Planctomycetota</taxon>
        <taxon>Planctomycetia</taxon>
        <taxon>Pirellulales</taxon>
        <taxon>Pirellulaceae</taxon>
        <taxon>Novipirellula</taxon>
    </lineage>
</organism>
<gene>
    <name evidence="1" type="ORF">Q31b_49830</name>
</gene>
<dbReference type="AlphaFoldDB" id="A0A5C6DM27"/>
<accession>A0A5C6DM27</accession>
<proteinExistence type="predicted"/>
<protein>
    <submittedName>
        <fullName evidence="1">Uncharacterized protein</fullName>
    </submittedName>
</protein>